<dbReference type="GO" id="GO:0010181">
    <property type="term" value="F:FMN binding"/>
    <property type="evidence" value="ECO:0007669"/>
    <property type="project" value="InterPro"/>
</dbReference>
<keyword evidence="2" id="KW-0560">Oxidoreductase</keyword>
<gene>
    <name evidence="4" type="ORF">AWB68_06395</name>
</gene>
<dbReference type="InterPro" id="IPR036388">
    <property type="entry name" value="WH-like_DNA-bd_sf"/>
</dbReference>
<name>A0A158KLW6_9BURK</name>
<reference evidence="4" key="1">
    <citation type="submission" date="2016-01" db="EMBL/GenBank/DDBJ databases">
        <authorList>
            <person name="Peeters C."/>
        </authorList>
    </citation>
    <scope>NUCLEOTIDE SEQUENCE [LARGE SCALE GENOMIC DNA]</scope>
    <source>
        <strain evidence="4">LMG 22940</strain>
    </source>
</reference>
<evidence type="ECO:0000256" key="1">
    <source>
        <dbReference type="ARBA" id="ARBA00008898"/>
    </source>
</evidence>
<feature type="domain" description="Flavin reductase like" evidence="3">
    <location>
        <begin position="20"/>
        <end position="163"/>
    </location>
</feature>
<dbReference type="PANTHER" id="PTHR30466:SF11">
    <property type="entry name" value="FLAVIN-DEPENDENT MONOOXYGENASE, REDUCTASE SUBUNIT HSAB"/>
    <property type="match status" value="1"/>
</dbReference>
<dbReference type="GO" id="GO:0003700">
    <property type="term" value="F:DNA-binding transcription factor activity"/>
    <property type="evidence" value="ECO:0007669"/>
    <property type="project" value="InterPro"/>
</dbReference>
<evidence type="ECO:0000313" key="5">
    <source>
        <dbReference type="Proteomes" id="UP000054770"/>
    </source>
</evidence>
<evidence type="ECO:0000259" key="3">
    <source>
        <dbReference type="SMART" id="SM00903"/>
    </source>
</evidence>
<keyword evidence="5" id="KW-1185">Reference proteome</keyword>
<dbReference type="SUPFAM" id="SSF46785">
    <property type="entry name" value="Winged helix' DNA-binding domain"/>
    <property type="match status" value="1"/>
</dbReference>
<protein>
    <submittedName>
        <fullName evidence="4">Flavin reductase domain-containing protein</fullName>
    </submittedName>
</protein>
<dbReference type="Gene3D" id="1.10.10.10">
    <property type="entry name" value="Winged helix-like DNA-binding domain superfamily/Winged helix DNA-binding domain"/>
    <property type="match status" value="1"/>
</dbReference>
<dbReference type="InterPro" id="IPR002563">
    <property type="entry name" value="Flavin_Rdtase-like_dom"/>
</dbReference>
<comment type="caution">
    <text evidence="4">The sequence shown here is derived from an EMBL/GenBank/DDBJ whole genome shotgun (WGS) entry which is preliminary data.</text>
</comment>
<dbReference type="Pfam" id="PF01613">
    <property type="entry name" value="Flavin_Reduct"/>
    <property type="match status" value="1"/>
</dbReference>
<dbReference type="GO" id="GO:0042602">
    <property type="term" value="F:riboflavin reductase (NADPH) activity"/>
    <property type="evidence" value="ECO:0007669"/>
    <property type="project" value="TreeGrafter"/>
</dbReference>
<dbReference type="Proteomes" id="UP000054770">
    <property type="component" value="Unassembled WGS sequence"/>
</dbReference>
<dbReference type="EMBL" id="FCON02000114">
    <property type="protein sequence ID" value="SAL82122.1"/>
    <property type="molecule type" value="Genomic_DNA"/>
</dbReference>
<dbReference type="SUPFAM" id="SSF50475">
    <property type="entry name" value="FMN-binding split barrel"/>
    <property type="match status" value="1"/>
</dbReference>
<accession>A0A158KLW6</accession>
<dbReference type="SMART" id="SM00903">
    <property type="entry name" value="Flavin_Reduct"/>
    <property type="match status" value="1"/>
</dbReference>
<dbReference type="InterPro" id="IPR012349">
    <property type="entry name" value="Split_barrel_FMN-bd"/>
</dbReference>
<sequence>MKTETDMTTAIDAKQFRKALGSFTTGVTIVTTKGEDGKDYGLTANSFNSVSMDPPMVLWSLGKKSSSLPVFAATGHFAVHILASDQEGISNRFAKSGTDKFAGCTLARGHGGVPLLDGCSARFECRVVHRYEGGDHVIFVGEVMNFDSFEQPPLVFHGGNYGLVMKKAEDIADASSSFGNGWLGFLLARAYYQLLMPVRQNLSSNGLRDIDYNILTVLSMGDGRTIAELDQLVSISGSQVSDDDINKLVERELVALEAGDGGETVVRFTEAGRRYAIELLAIAKAAESDAERDLDYREAQVMTLLLKRVIRSTAATLPDHWQKDHFWRGNNLWHDRASSDAA</sequence>
<dbReference type="Gene3D" id="2.30.110.10">
    <property type="entry name" value="Electron Transport, Fmn-binding Protein, Chain A"/>
    <property type="match status" value="1"/>
</dbReference>
<dbReference type="PANTHER" id="PTHR30466">
    <property type="entry name" value="FLAVIN REDUCTASE"/>
    <property type="match status" value="1"/>
</dbReference>
<proteinExistence type="inferred from homology"/>
<evidence type="ECO:0000313" key="4">
    <source>
        <dbReference type="EMBL" id="SAL82122.1"/>
    </source>
</evidence>
<dbReference type="InterPro" id="IPR036390">
    <property type="entry name" value="WH_DNA-bd_sf"/>
</dbReference>
<dbReference type="InterPro" id="IPR050268">
    <property type="entry name" value="NADH-dep_flavin_reductase"/>
</dbReference>
<dbReference type="AlphaFoldDB" id="A0A158KLW6"/>
<comment type="similarity">
    <text evidence="1">Belongs to the non-flavoprotein flavin reductase family.</text>
</comment>
<organism evidence="4 5">
    <name type="scientific">Caballeronia choica</name>
    <dbReference type="NCBI Taxonomy" id="326476"/>
    <lineage>
        <taxon>Bacteria</taxon>
        <taxon>Pseudomonadati</taxon>
        <taxon>Pseudomonadota</taxon>
        <taxon>Betaproteobacteria</taxon>
        <taxon>Burkholderiales</taxon>
        <taxon>Burkholderiaceae</taxon>
        <taxon>Caballeronia</taxon>
    </lineage>
</organism>
<evidence type="ECO:0000256" key="2">
    <source>
        <dbReference type="ARBA" id="ARBA00023002"/>
    </source>
</evidence>